<dbReference type="AlphaFoldDB" id="X8DY52"/>
<dbReference type="EMBL" id="JAOB01000011">
    <property type="protein sequence ID" value="EUA73274.1"/>
    <property type="molecule type" value="Genomic_DNA"/>
</dbReference>
<comment type="caution">
    <text evidence="1">The sequence shown here is derived from an EMBL/GenBank/DDBJ whole genome shotgun (WGS) entry which is preliminary data.</text>
</comment>
<evidence type="ECO:0000313" key="1">
    <source>
        <dbReference type="EMBL" id="EUA73274.1"/>
    </source>
</evidence>
<sequence>MDLETEPLPVPATSIYSRYDGVVAWQACLDLRSPRAENIAVIGSHFGYGHNRP</sequence>
<protein>
    <submittedName>
        <fullName evidence="1">Uncharacterized protein</fullName>
    </submittedName>
</protein>
<accession>X8DY52</accession>
<dbReference type="Gene3D" id="3.40.50.1820">
    <property type="entry name" value="alpha/beta hydrolase"/>
    <property type="match status" value="1"/>
</dbReference>
<dbReference type="InterPro" id="IPR029058">
    <property type="entry name" value="AB_hydrolase_fold"/>
</dbReference>
<dbReference type="PATRIC" id="fig|1299334.3.peg.943"/>
<gene>
    <name evidence="1" type="ORF">I553_9430</name>
</gene>
<name>X8DY52_MYCXE</name>
<proteinExistence type="predicted"/>
<organism evidence="1">
    <name type="scientific">Mycobacterium xenopi 4042</name>
    <dbReference type="NCBI Taxonomy" id="1299334"/>
    <lineage>
        <taxon>Bacteria</taxon>
        <taxon>Bacillati</taxon>
        <taxon>Actinomycetota</taxon>
        <taxon>Actinomycetes</taxon>
        <taxon>Mycobacteriales</taxon>
        <taxon>Mycobacteriaceae</taxon>
        <taxon>Mycobacterium</taxon>
    </lineage>
</organism>
<reference evidence="1" key="1">
    <citation type="submission" date="2014-01" db="EMBL/GenBank/DDBJ databases">
        <authorList>
            <person name="Brown-Elliot B."/>
            <person name="Wallace R."/>
            <person name="Lenaerts A."/>
            <person name="Ordway D."/>
            <person name="DeGroote M.A."/>
            <person name="Parker T."/>
            <person name="Sizemore C."/>
            <person name="Tallon L.J."/>
            <person name="Sadzewicz L.K."/>
            <person name="Sengamalay N."/>
            <person name="Fraser C.M."/>
            <person name="Hine E."/>
            <person name="Shefchek K.A."/>
            <person name="Das S.P."/>
            <person name="Tettelin H."/>
        </authorList>
    </citation>
    <scope>NUCLEOTIDE SEQUENCE [LARGE SCALE GENOMIC DNA]</scope>
    <source>
        <strain evidence="1">4042</strain>
    </source>
</reference>